<dbReference type="PANTHER" id="PTHR43775:SF51">
    <property type="entry name" value="INACTIVE PHENOLPHTHIOCEROL SYNTHESIS POLYKETIDE SYNTHASE TYPE I PKS1-RELATED"/>
    <property type="match status" value="1"/>
</dbReference>
<dbReference type="Gene3D" id="3.40.47.10">
    <property type="match status" value="2"/>
</dbReference>
<feature type="region of interest" description="N-terminal hotdog fold" evidence="6">
    <location>
        <begin position="2402"/>
        <end position="2523"/>
    </location>
</feature>
<dbReference type="PROSITE" id="PS52019">
    <property type="entry name" value="PKS_MFAS_DH"/>
    <property type="match status" value="1"/>
</dbReference>
<evidence type="ECO:0000259" key="7">
    <source>
        <dbReference type="PROSITE" id="PS50075"/>
    </source>
</evidence>
<dbReference type="Gene3D" id="3.40.50.720">
    <property type="entry name" value="NAD(P)-binding Rossmann-like Domain"/>
    <property type="match status" value="2"/>
</dbReference>
<dbReference type="EMBL" id="CP036455">
    <property type="protein sequence ID" value="QBI54871.1"/>
    <property type="molecule type" value="Genomic_DNA"/>
</dbReference>
<dbReference type="InterPro" id="IPR042104">
    <property type="entry name" value="PKS_dehydratase_sf"/>
</dbReference>
<dbReference type="CDD" id="cd08952">
    <property type="entry name" value="KR_1_SDR_x"/>
    <property type="match status" value="1"/>
</dbReference>
<dbReference type="OrthoDB" id="4537517at2"/>
<dbReference type="PROSITE" id="PS00012">
    <property type="entry name" value="PHOSPHOPANTETHEINE"/>
    <property type="match status" value="2"/>
</dbReference>
<name>A0A4P6Q662_9ACTN</name>
<accession>A0A4P6Q662</accession>
<dbReference type="InterPro" id="IPR049900">
    <property type="entry name" value="PKS_mFAS_DH"/>
</dbReference>
<reference evidence="10 11" key="1">
    <citation type="submission" date="2019-02" db="EMBL/GenBank/DDBJ databases">
        <authorList>
            <person name="Khodamoradi S."/>
            <person name="Hahnke R.L."/>
            <person name="Kaempfer P."/>
            <person name="Schumann P."/>
            <person name="Rohde M."/>
            <person name="Steinert M."/>
            <person name="Luzhetskyy A."/>
            <person name="Wink J."/>
            <person name="Ruckert C."/>
        </authorList>
    </citation>
    <scope>NUCLEOTIDE SEQUENCE [LARGE SCALE GENOMIC DNA]</scope>
    <source>
        <strain evidence="10 11">M2</strain>
    </source>
</reference>
<dbReference type="GO" id="GO:0006633">
    <property type="term" value="P:fatty acid biosynthetic process"/>
    <property type="evidence" value="ECO:0007669"/>
    <property type="project" value="InterPro"/>
</dbReference>
<evidence type="ECO:0000313" key="11">
    <source>
        <dbReference type="Proteomes" id="UP000292235"/>
    </source>
</evidence>
<dbReference type="SUPFAM" id="SSF53901">
    <property type="entry name" value="Thiolase-like"/>
    <property type="match status" value="2"/>
</dbReference>
<dbReference type="InterPro" id="IPR014043">
    <property type="entry name" value="Acyl_transferase_dom"/>
</dbReference>
<keyword evidence="5 10" id="KW-0012">Acyltransferase</keyword>
<dbReference type="Pfam" id="PF00698">
    <property type="entry name" value="Acyl_transf_1"/>
    <property type="match status" value="2"/>
</dbReference>
<dbReference type="GO" id="GO:0047879">
    <property type="term" value="F:erythronolide synthase activity"/>
    <property type="evidence" value="ECO:0007669"/>
    <property type="project" value="UniProtKB-EC"/>
</dbReference>
<dbReference type="InterPro" id="IPR020806">
    <property type="entry name" value="PKS_PP-bd"/>
</dbReference>
<dbReference type="Pfam" id="PF02801">
    <property type="entry name" value="Ketoacyl-synt_C"/>
    <property type="match status" value="2"/>
</dbReference>
<dbReference type="Pfam" id="PF21089">
    <property type="entry name" value="PKS_DH_N"/>
    <property type="match status" value="1"/>
</dbReference>
<feature type="region of interest" description="C-terminal hotdog fold" evidence="6">
    <location>
        <begin position="2533"/>
        <end position="2675"/>
    </location>
</feature>
<dbReference type="GO" id="GO:0031177">
    <property type="term" value="F:phosphopantetheine binding"/>
    <property type="evidence" value="ECO:0007669"/>
    <property type="project" value="InterPro"/>
</dbReference>
<dbReference type="SUPFAM" id="SSF55048">
    <property type="entry name" value="Probable ACP-binding domain of malonyl-CoA ACP transacylase"/>
    <property type="match status" value="2"/>
</dbReference>
<feature type="domain" description="Ketosynthase family 3 (KS3)" evidence="8">
    <location>
        <begin position="27"/>
        <end position="453"/>
    </location>
</feature>
<dbReference type="Pfam" id="PF16197">
    <property type="entry name" value="KAsynt_C_assoc"/>
    <property type="match status" value="2"/>
</dbReference>
<dbReference type="CDD" id="cd08956">
    <property type="entry name" value="KR_3_FAS_SDR_x"/>
    <property type="match status" value="1"/>
</dbReference>
<evidence type="ECO:0000256" key="2">
    <source>
        <dbReference type="ARBA" id="ARBA00022553"/>
    </source>
</evidence>
<dbReference type="Pfam" id="PF14765">
    <property type="entry name" value="PS-DH"/>
    <property type="match status" value="1"/>
</dbReference>
<keyword evidence="4" id="KW-0511">Multifunctional enzyme</keyword>
<dbReference type="PROSITE" id="PS52004">
    <property type="entry name" value="KS3_2"/>
    <property type="match status" value="2"/>
</dbReference>
<dbReference type="Gene3D" id="3.40.366.10">
    <property type="entry name" value="Malonyl-Coenzyme A Acyl Carrier Protein, domain 2"/>
    <property type="match status" value="2"/>
</dbReference>
<dbReference type="EC" id="2.3.1.94" evidence="10"/>
<organism evidence="10 11">
    <name type="scientific">Streptomonospora litoralis</name>
    <dbReference type="NCBI Taxonomy" id="2498135"/>
    <lineage>
        <taxon>Bacteria</taxon>
        <taxon>Bacillati</taxon>
        <taxon>Actinomycetota</taxon>
        <taxon>Actinomycetes</taxon>
        <taxon>Streptosporangiales</taxon>
        <taxon>Nocardiopsidaceae</taxon>
        <taxon>Streptomonospora</taxon>
    </lineage>
</organism>
<dbReference type="FunFam" id="3.40.47.10:FF:000019">
    <property type="entry name" value="Polyketide synthase type I"/>
    <property type="match status" value="2"/>
</dbReference>
<dbReference type="InterPro" id="IPR032821">
    <property type="entry name" value="PKS_assoc"/>
</dbReference>
<keyword evidence="2" id="KW-0597">Phosphoprotein</keyword>
<dbReference type="KEGG" id="strr:EKD16_15490"/>
<dbReference type="InterPro" id="IPR020841">
    <property type="entry name" value="PKS_Beta-ketoAc_synthase_dom"/>
</dbReference>
<feature type="active site" description="Proton acceptor; for dehydratase activity" evidence="6">
    <location>
        <position position="2434"/>
    </location>
</feature>
<dbReference type="FunFam" id="3.40.366.10:FF:000002">
    <property type="entry name" value="Probable polyketide synthase 2"/>
    <property type="match status" value="2"/>
</dbReference>
<dbReference type="InterPro" id="IPR050091">
    <property type="entry name" value="PKS_NRPS_Biosynth_Enz"/>
</dbReference>
<dbReference type="InterPro" id="IPR020807">
    <property type="entry name" value="PKS_DH"/>
</dbReference>
<dbReference type="InterPro" id="IPR016035">
    <property type="entry name" value="Acyl_Trfase/lysoPLipase"/>
</dbReference>
<dbReference type="SMART" id="SM00827">
    <property type="entry name" value="PKS_AT"/>
    <property type="match status" value="2"/>
</dbReference>
<dbReference type="CDD" id="cd00833">
    <property type="entry name" value="PKS"/>
    <property type="match status" value="2"/>
</dbReference>
<dbReference type="InterPro" id="IPR049552">
    <property type="entry name" value="PKS_DH_N"/>
</dbReference>
<dbReference type="Gene3D" id="1.10.1200.10">
    <property type="entry name" value="ACP-like"/>
    <property type="match status" value="2"/>
</dbReference>
<dbReference type="InterPro" id="IPR036736">
    <property type="entry name" value="ACP-like_sf"/>
</dbReference>
<dbReference type="FunFam" id="1.10.1200.10:FF:000007">
    <property type="entry name" value="Probable polyketide synthase pks17"/>
    <property type="match status" value="1"/>
</dbReference>
<dbReference type="SMART" id="SM00825">
    <property type="entry name" value="PKS_KS"/>
    <property type="match status" value="2"/>
</dbReference>
<keyword evidence="11" id="KW-1185">Reference proteome</keyword>
<dbReference type="SUPFAM" id="SSF51735">
    <property type="entry name" value="NAD(P)-binding Rossmann-fold domains"/>
    <property type="match status" value="4"/>
</dbReference>
<dbReference type="PROSITE" id="PS50075">
    <property type="entry name" value="CARRIER"/>
    <property type="match status" value="2"/>
</dbReference>
<dbReference type="InterPro" id="IPR018201">
    <property type="entry name" value="Ketoacyl_synth_AS"/>
</dbReference>
<feature type="domain" description="Ketosynthase family 3 (KS3)" evidence="8">
    <location>
        <begin position="1505"/>
        <end position="1929"/>
    </location>
</feature>
<dbReference type="RefSeq" id="WP_131098971.1">
    <property type="nucleotide sequence ID" value="NZ_CP036455.1"/>
</dbReference>
<evidence type="ECO:0000256" key="5">
    <source>
        <dbReference type="ARBA" id="ARBA00023315"/>
    </source>
</evidence>
<keyword evidence="1" id="KW-0596">Phosphopantetheine</keyword>
<dbReference type="GO" id="GO:0004315">
    <property type="term" value="F:3-oxoacyl-[acyl-carrier-protein] synthase activity"/>
    <property type="evidence" value="ECO:0007669"/>
    <property type="project" value="InterPro"/>
</dbReference>
<protein>
    <submittedName>
        <fullName evidence="10">Erythronolide synthase, modules 3 and 4</fullName>
        <ecNumber evidence="10">2.3.1.94</ecNumber>
    </submittedName>
</protein>
<dbReference type="SUPFAM" id="SSF47336">
    <property type="entry name" value="ACP-like"/>
    <property type="match status" value="2"/>
</dbReference>
<feature type="domain" description="Carrier" evidence="7">
    <location>
        <begin position="3147"/>
        <end position="3222"/>
    </location>
</feature>
<evidence type="ECO:0000256" key="6">
    <source>
        <dbReference type="PROSITE-ProRule" id="PRU01363"/>
    </source>
</evidence>
<feature type="domain" description="Carrier" evidence="7">
    <location>
        <begin position="1404"/>
        <end position="1481"/>
    </location>
</feature>
<dbReference type="SMART" id="SM00826">
    <property type="entry name" value="PKS_DH"/>
    <property type="match status" value="1"/>
</dbReference>
<dbReference type="PROSITE" id="PS00606">
    <property type="entry name" value="KS3_1"/>
    <property type="match status" value="2"/>
</dbReference>
<dbReference type="InterPro" id="IPR001227">
    <property type="entry name" value="Ac_transferase_dom_sf"/>
</dbReference>
<gene>
    <name evidence="10" type="primary">eryA5</name>
    <name evidence="10" type="ORF">EKD16_15490</name>
</gene>
<evidence type="ECO:0000256" key="4">
    <source>
        <dbReference type="ARBA" id="ARBA00023268"/>
    </source>
</evidence>
<evidence type="ECO:0000313" key="10">
    <source>
        <dbReference type="EMBL" id="QBI54871.1"/>
    </source>
</evidence>
<feature type="domain" description="PKS/mFAS DH" evidence="9">
    <location>
        <begin position="2402"/>
        <end position="2675"/>
    </location>
</feature>
<dbReference type="InterPro" id="IPR014031">
    <property type="entry name" value="Ketoacyl_synth_C"/>
</dbReference>
<evidence type="ECO:0000259" key="9">
    <source>
        <dbReference type="PROSITE" id="PS52019"/>
    </source>
</evidence>
<keyword evidence="3 10" id="KW-0808">Transferase</keyword>
<dbReference type="SMART" id="SM01294">
    <property type="entry name" value="PKS_PP_betabranch"/>
    <property type="match status" value="2"/>
</dbReference>
<dbReference type="Pfam" id="PF00550">
    <property type="entry name" value="PP-binding"/>
    <property type="match status" value="2"/>
</dbReference>
<dbReference type="InterPro" id="IPR049551">
    <property type="entry name" value="PKS_DH_C"/>
</dbReference>
<evidence type="ECO:0000256" key="3">
    <source>
        <dbReference type="ARBA" id="ARBA00022679"/>
    </source>
</evidence>
<evidence type="ECO:0000259" key="8">
    <source>
        <dbReference type="PROSITE" id="PS52004"/>
    </source>
</evidence>
<dbReference type="SMART" id="SM00823">
    <property type="entry name" value="PKS_PP"/>
    <property type="match status" value="2"/>
</dbReference>
<dbReference type="Gene3D" id="3.10.129.110">
    <property type="entry name" value="Polyketide synthase dehydratase"/>
    <property type="match status" value="1"/>
</dbReference>
<sequence>MTEGNEQLVAALRASVRENERLKQADNEPVAIVSMSCRCPGGVSSPEELWDLVAAERDAVGPLPGDRGWDLDRLYHPDPDHQGTCYVTEGGFLDGAGRFDPGFFGIAPREAEAMDPQQRLLLETSWELFERAGVLPQTLRGSSTGVFLGAAWQGYGEGWRDLPDGLQGHLVTGMSTSVISGRLAYTLGLEGPAITLDTGCSSSFVALHLAMQSLRRRECALAVVGGAAVMSAPISLVGFSRHRALARDGRCKAFSADADGMGLGEGAGTLLLERLSDARRNGHPVLAVVAGSAINQDGASNGMAAPNGVAQQRVIRQALANARLEPADVDTVEAHGTGTSLGDPIEAEALLATYGRDRSPERPLWIGSLKSNIGHAQAAAGVLSIIKTVQAARHGVYPRTLHADEPSPNVDWSDGVVAPLREARPWPRAGAPRTAGISSFGVSGTNAHVILREAPPEEATEEAADRPAARPAALPLVLSARTGDALRRQAAELRTRLADDPDPLDVAYTLATARTAFEHRAAVVGTGTADLRAGLAAVAGGAADGEVVRGTVRRGLDRRVVFMFPGQGSQWAGMAGRLVAESAEFAERMAECDRALAPFTGWSLLELLEDEDTAWMERVDRVQPVLFAVMVSLAAMWRAAGVEPDAVIGHSQGEIAAACVAGALSLDDAARVVALRSRALTRIAGGGGMMSVALPPERVRSLLERRSALSLAAANGAASTVVSGPAEELADLARELEEDGTRTRRVPVDYASHSADVELLHDELLDALAPVAHHDGEIPFYSTVTADRLRLSAVGPEYWYRNLRRPVELEHVTRLLADHRHDVFLEVSPHPVLTPAISETLADQGRLDSAVVVGTLRRDEGGLDRFLRSACELHVSGVAVGWDRLLPGGRTVDLPTYPFERGRYWLDAPAPGAAAPSETDTWRYQVAWRPADSGTEAPALRGDWLVAVPAGRGGAPLVEDVLEALRTHGARPVPVELDAAHDDRASIAERLRACGAPAGALSLLALADEPVAASGRSTGTTLNTALVQALGDTGGQVPLWTATSGAVAVRPGDTLTAPDQAAAWGMGRIAAVEHPHFWAGLVDLPERLAAPAASRLAAVLAGAAGEPQVAVRASGTYARRLVPASPAAQRWTPAGTVLVTGGTGALGGHVARWLARNGAEHIVLTGRRGPRAPGAEELRAELAELGAEATVAACDAADPDALAELLETLPSLDAVVHAAGVLDDGLLDGLTGERCDAVFAPKVAAARNLHELTRDRDLSAFVLFSSFAGTLGGPGQGAYAAANAYLDALARHRRDHGLPATAIAWGAWDGGGLVDEETAARLRSTGMPAMPPDRAVEAMGRAVGSGDTAVAVADVDWALLTASSPLTGDSPVVSEIPAVKERRAPARQADGDDGGRWTRLHGEERERALTDLVVGEVAAALGHDAATLATDRAFRELGFDSLTAVDLRNRLAAATGLTLPVTLVFDYPTADELIRHLSEALPGGSGEAVEEAAAAPPAATAAAAEEPIAIVAMSCRLPGGVSTPEDLWRLLDAGGDAVGPFPRDRGWDVDGLYDADPDTPGTYYVQGGGFLRGAADFDAAFFGISPREALTTDPQQRLLLETAWEAFERAGIDPRTLKGSPTGVYVGASYNDYGARVSQPSEHEGYLALGSASSVASGRISYMFGFEGPALTVDTACSSSLVALHLAVQALRRGECTLALAGGVVVMSSMDTFVEWSRQRAMAPDGRCKAFSADADGAGWAEGVGLVLLEPLSQARRRGHRVLGLVRGSAVNQDGASNGLTAPNGPSQQRVVRAALEDAGLGPDDIDAVEAHGTGTSLGDPIEAQALAQVYGENGRERPLRLGSLKSNIGHTQAASGIAGVIKMTLALQHERLPKTLHAERPSPHIDWESGPLAVLTESAPWQRNGRSRRSGVSSFGVSGTNAHVVLEEAPVFEGGPAGSAEPGGEVPVVPWVVSGRGVSGLRGQAERLARFGREAPGVDVGAVAAGLAGRSGFEERAVVLGSDAEEVSAGLDAVAAGAAPVRGAVGRARAGRVGVVFSGQGAQRLGMGRELHGRFSVFAEVFDAAVAELEGHLGSGVRDVVWGEDARVLERTVFAQAGLFAVEVALFRLLESWGVEPGCVMGHSVGELAAAHVAGVWSLADAARVVAARGRLMEELPEGGAMLSVDAGEERVAGVVHAVAEAGGRVDVAAVNGPHSAVVSGAESAVDEVERILGDDGHRVRRLRVSRGFHSALMEPMLDDFRRVLEEVEFSPPRLGVVSNVSGGVAESDELCSPEYWVRHVRQTVRFADGVGAMAEAGVSRFVEVGPDGSLVSQVQACLDSDDAVLVAALRRGRGEVEAVLGAVADLWVDGTPVDWREVVGALDAHSAERAARIELPTYAFQRQRFWLEAGGSDAEARNRHGLVDRAVELADGRGVVWTGRVSVASHPWLADHAVGGRVWVPGTALLELGLHAALGTGCGGVEELTLQQPLVLPPRGEVELQVVVEQGERPGIAVYSRSAADEQAAWRCHAEGTLATDAGSPPTSAGVPETAEELSAEGLYDRLAEGGFGYGPAFQGLQRVWTDASTGDGAVFAEAALPDPVREQAQEFVLHPALLDAALHALAFAELEGLDGGLLPFSWSGVRVYAAGAATVRVRIVPLGGGGVGLLATDAAGSAVAEVERLWLRPAGTAGSAAAASALPLYRPDWQAVDVGWAGSARPAVLEAGAGAESLRDLPDPVPELVAIPHKPWTGELAAAPEAARQATGWALALVQAWLADERFADARLAFVATGPPADDDIVTAAVWGLVRSAQNEYPDRFVLAVADDAGSAAESLLAARGEAELRVEDDTVRARRLVPAPPDDSAVLPDTDGTVLITGATGGLGALIARHLAEHHGVRSLVLTGRRGAEAPGMPELRAELAALGARVTVAACDTTDPGAVAEVVGGIPADLPLKAVVHAAGVLDDGVVSGLTPERIATVLRPKIDGAVTVWEQVRHLDPAAFVLFSSVSGTLGGAGQGAYAAANAALDALATRLRGEGAPVTSMAWGLWAQSSGMTEKLGEADLRRVARSGVEPMESAEALALFDAALRTAEPVVAPVRLDTAALRRAAQDGLLPPVLSALAPGTGERRGAVPALVADVPAPAAPVAGPAESLADRLAALPETESRNTVRELVRGTAAAVLGYAGAEAIDSEQGLLDAGFDSLTAVELRNRLNKATGLRLPVTLLFDYPTAAAIGEYLCGELLPDPEARARAELDELEQRIRGFAENGAGRDRLARLRAVLDSVQENGGGAEEGATATRIESASDDEMFAFIDQELGISDE</sequence>
<dbReference type="SMART" id="SM00822">
    <property type="entry name" value="PKS_KR"/>
    <property type="match status" value="2"/>
</dbReference>
<dbReference type="Gene3D" id="3.30.70.3290">
    <property type="match status" value="2"/>
</dbReference>
<dbReference type="InterPro" id="IPR014030">
    <property type="entry name" value="Ketoacyl_synth_N"/>
</dbReference>
<feature type="active site" description="Proton donor; for dehydratase activity" evidence="6">
    <location>
        <position position="2598"/>
    </location>
</feature>
<evidence type="ECO:0000256" key="1">
    <source>
        <dbReference type="ARBA" id="ARBA00022450"/>
    </source>
</evidence>
<dbReference type="InterPro" id="IPR016036">
    <property type="entry name" value="Malonyl_transacylase_ACP-bd"/>
</dbReference>
<dbReference type="InterPro" id="IPR057326">
    <property type="entry name" value="KR_dom"/>
</dbReference>
<dbReference type="InterPro" id="IPR013968">
    <property type="entry name" value="PKS_KR"/>
</dbReference>
<dbReference type="InterPro" id="IPR006162">
    <property type="entry name" value="Ppantetheine_attach_site"/>
</dbReference>
<dbReference type="Pfam" id="PF08659">
    <property type="entry name" value="KR"/>
    <property type="match status" value="2"/>
</dbReference>
<dbReference type="InterPro" id="IPR016039">
    <property type="entry name" value="Thiolase-like"/>
</dbReference>
<dbReference type="Proteomes" id="UP000292235">
    <property type="component" value="Chromosome"/>
</dbReference>
<proteinExistence type="predicted"/>
<dbReference type="PANTHER" id="PTHR43775">
    <property type="entry name" value="FATTY ACID SYNTHASE"/>
    <property type="match status" value="1"/>
</dbReference>
<dbReference type="InterPro" id="IPR036291">
    <property type="entry name" value="NAD(P)-bd_dom_sf"/>
</dbReference>
<dbReference type="InterPro" id="IPR009081">
    <property type="entry name" value="PP-bd_ACP"/>
</dbReference>
<dbReference type="Pfam" id="PF00109">
    <property type="entry name" value="ketoacyl-synt"/>
    <property type="match status" value="2"/>
</dbReference>
<dbReference type="SUPFAM" id="SSF52151">
    <property type="entry name" value="FabD/lysophospholipase-like"/>
    <property type="match status" value="2"/>
</dbReference>
<dbReference type="GO" id="GO:0004312">
    <property type="term" value="F:fatty acid synthase activity"/>
    <property type="evidence" value="ECO:0007669"/>
    <property type="project" value="TreeGrafter"/>
</dbReference>